<reference evidence="3" key="1">
    <citation type="journal article" date="2021" name="Front. Plant Sci.">
        <title>Chromosome-Scale Genome Assembly for Chinese Sour Jujube and Insights Into Its Genome Evolution and Domestication Signature.</title>
        <authorList>
            <person name="Shen L.-Y."/>
            <person name="Luo H."/>
            <person name="Wang X.-L."/>
            <person name="Wang X.-M."/>
            <person name="Qiu X.-J."/>
            <person name="Liu H."/>
            <person name="Zhou S.-S."/>
            <person name="Jia K.-H."/>
            <person name="Nie S."/>
            <person name="Bao Y.-T."/>
            <person name="Zhang R.-G."/>
            <person name="Yun Q.-Z."/>
            <person name="Chai Y.-H."/>
            <person name="Lu J.-Y."/>
            <person name="Li Y."/>
            <person name="Zhao S.-W."/>
            <person name="Mao J.-F."/>
            <person name="Jia S.-G."/>
            <person name="Mao Y.-M."/>
        </authorList>
    </citation>
    <scope>NUCLEOTIDE SEQUENCE</scope>
    <source>
        <strain evidence="3">AT0</strain>
        <tissue evidence="3">Leaf</tissue>
    </source>
</reference>
<feature type="signal peptide" evidence="2">
    <location>
        <begin position="1"/>
        <end position="16"/>
    </location>
</feature>
<evidence type="ECO:0000313" key="3">
    <source>
        <dbReference type="EMBL" id="KAH7534067.1"/>
    </source>
</evidence>
<name>A0A978VLU8_ZIZJJ</name>
<dbReference type="EMBL" id="JAEACU010000004">
    <property type="protein sequence ID" value="KAH7534067.1"/>
    <property type="molecule type" value="Genomic_DNA"/>
</dbReference>
<comment type="caution">
    <text evidence="3">The sequence shown here is derived from an EMBL/GenBank/DDBJ whole genome shotgun (WGS) entry which is preliminary data.</text>
</comment>
<protein>
    <submittedName>
        <fullName evidence="3">Uncharacterized protein</fullName>
    </submittedName>
</protein>
<feature type="chain" id="PRO_5037517605" evidence="2">
    <location>
        <begin position="17"/>
        <end position="132"/>
    </location>
</feature>
<organism evidence="3 4">
    <name type="scientific">Ziziphus jujuba var. spinosa</name>
    <dbReference type="NCBI Taxonomy" id="714518"/>
    <lineage>
        <taxon>Eukaryota</taxon>
        <taxon>Viridiplantae</taxon>
        <taxon>Streptophyta</taxon>
        <taxon>Embryophyta</taxon>
        <taxon>Tracheophyta</taxon>
        <taxon>Spermatophyta</taxon>
        <taxon>Magnoliopsida</taxon>
        <taxon>eudicotyledons</taxon>
        <taxon>Gunneridae</taxon>
        <taxon>Pentapetalae</taxon>
        <taxon>rosids</taxon>
        <taxon>fabids</taxon>
        <taxon>Rosales</taxon>
        <taxon>Rhamnaceae</taxon>
        <taxon>Paliureae</taxon>
        <taxon>Ziziphus</taxon>
    </lineage>
</organism>
<gene>
    <name evidence="3" type="ORF">FEM48_Zijuj04G0198100</name>
</gene>
<evidence type="ECO:0000256" key="2">
    <source>
        <dbReference type="SAM" id="SignalP"/>
    </source>
</evidence>
<evidence type="ECO:0000313" key="4">
    <source>
        <dbReference type="Proteomes" id="UP000813462"/>
    </source>
</evidence>
<evidence type="ECO:0000256" key="1">
    <source>
        <dbReference type="SAM" id="MobiDB-lite"/>
    </source>
</evidence>
<keyword evidence="2" id="KW-0732">Signal</keyword>
<dbReference type="Proteomes" id="UP000813462">
    <property type="component" value="Unassembled WGS sequence"/>
</dbReference>
<dbReference type="AlphaFoldDB" id="A0A978VLU8"/>
<feature type="region of interest" description="Disordered" evidence="1">
    <location>
        <begin position="38"/>
        <end position="57"/>
    </location>
</feature>
<sequence length="132" mass="14421">MRLVAYLLAICVTSSGIYIGDGIGRVVIHLVRGEDPVLPSSSSTSHSHPSDSSISTGDDGWMLESLINTADYKGNMPLHDAGKEKYSIITIFVDDIRVNMKAENLNFQKPIGLIPTNPSIGELYKELDLNLF</sequence>
<accession>A0A978VLU8</accession>
<proteinExistence type="predicted"/>
<feature type="compositionally biased region" description="Low complexity" evidence="1">
    <location>
        <begin position="39"/>
        <end position="56"/>
    </location>
</feature>